<gene>
    <name evidence="1" type="ORF">SDC9_83714</name>
</gene>
<dbReference type="AlphaFoldDB" id="A0A644ZA05"/>
<dbReference type="EMBL" id="VSSQ01007831">
    <property type="protein sequence ID" value="MPM37108.1"/>
    <property type="molecule type" value="Genomic_DNA"/>
</dbReference>
<accession>A0A644ZA05</accession>
<comment type="caution">
    <text evidence="1">The sequence shown here is derived from an EMBL/GenBank/DDBJ whole genome shotgun (WGS) entry which is preliminary data.</text>
</comment>
<evidence type="ECO:0000313" key="1">
    <source>
        <dbReference type="EMBL" id="MPM37108.1"/>
    </source>
</evidence>
<sequence>MMELFAAIAGILIPAVMMELRFQCLDGGGQRIRPGFEIRLISDNAMRDGGVTHVPNLKQGE</sequence>
<organism evidence="1">
    <name type="scientific">bioreactor metagenome</name>
    <dbReference type="NCBI Taxonomy" id="1076179"/>
    <lineage>
        <taxon>unclassified sequences</taxon>
        <taxon>metagenomes</taxon>
        <taxon>ecological metagenomes</taxon>
    </lineage>
</organism>
<name>A0A644ZA05_9ZZZZ</name>
<reference evidence="1" key="1">
    <citation type="submission" date="2019-08" db="EMBL/GenBank/DDBJ databases">
        <authorList>
            <person name="Kucharzyk K."/>
            <person name="Murdoch R.W."/>
            <person name="Higgins S."/>
            <person name="Loffler F."/>
        </authorList>
    </citation>
    <scope>NUCLEOTIDE SEQUENCE</scope>
</reference>
<proteinExistence type="predicted"/>
<protein>
    <submittedName>
        <fullName evidence="1">Uncharacterized protein</fullName>
    </submittedName>
</protein>